<protein>
    <submittedName>
        <fullName evidence="1">Uncharacterized protein</fullName>
    </submittedName>
</protein>
<reference evidence="1" key="1">
    <citation type="journal article" date="2011" name="Environ. Microbiol.">
        <title>Genomic insights into the metabolic potential of the polycyclic aromatic hydrocarbon degrading sulfate-reducing Deltaproteobacterium N47.</title>
        <authorList>
            <person name="Bergmann F."/>
            <person name="Selesi D."/>
            <person name="Weinmaier T."/>
            <person name="Tischler P."/>
            <person name="Rattei T."/>
            <person name="Meckenstock R.U."/>
        </authorList>
    </citation>
    <scope>NUCLEOTIDE SEQUENCE</scope>
</reference>
<name>E1YLY1_9BACT</name>
<gene>
    <name evidence="1" type="ORF">N47_E46260</name>
</gene>
<sequence>MINITLRNNINKYIFAWSEDIYPEKRSALKEQTIAKKHPVDRQA</sequence>
<accession>E1YLY1</accession>
<organism evidence="1">
    <name type="scientific">uncultured Desulfobacterium sp</name>
    <dbReference type="NCBI Taxonomy" id="201089"/>
    <lineage>
        <taxon>Bacteria</taxon>
        <taxon>Pseudomonadati</taxon>
        <taxon>Thermodesulfobacteriota</taxon>
        <taxon>Desulfobacteria</taxon>
        <taxon>Desulfobacterales</taxon>
        <taxon>Desulfobacteriaceae</taxon>
        <taxon>Desulfobacterium</taxon>
        <taxon>environmental samples</taxon>
    </lineage>
</organism>
<dbReference type="AlphaFoldDB" id="E1YLY1"/>
<dbReference type="EMBL" id="FR695877">
    <property type="protein sequence ID" value="CBX31114.1"/>
    <property type="molecule type" value="Genomic_DNA"/>
</dbReference>
<proteinExistence type="predicted"/>
<evidence type="ECO:0000313" key="1">
    <source>
        <dbReference type="EMBL" id="CBX31114.1"/>
    </source>
</evidence>